<dbReference type="GO" id="GO:0042138">
    <property type="term" value="P:meiotic DNA double-strand break formation"/>
    <property type="evidence" value="ECO:0007669"/>
    <property type="project" value="TreeGrafter"/>
</dbReference>
<keyword evidence="10 16" id="KW-0378">Hydrolase</keyword>
<dbReference type="PANTHER" id="PTHR10139">
    <property type="entry name" value="DOUBLE-STRAND BREAK REPAIR PROTEIN MRE11"/>
    <property type="match status" value="1"/>
</dbReference>
<evidence type="ECO:0000256" key="2">
    <source>
        <dbReference type="ARBA" id="ARBA00004123"/>
    </source>
</evidence>
<keyword evidence="21" id="KW-1185">Reference proteome</keyword>
<dbReference type="OrthoDB" id="30417at2759"/>
<comment type="caution">
    <text evidence="20">The sequence shown here is derived from an EMBL/GenBank/DDBJ whole genome shotgun (WGS) entry which is preliminary data.</text>
</comment>
<reference evidence="20 21" key="1">
    <citation type="journal article" date="2021" name="DNA Res.">
        <title>Genome analysis of Candida subhashii reveals its hybrid nature and dual mitochondrial genome conformations.</title>
        <authorList>
            <person name="Mixao V."/>
            <person name="Hegedusova E."/>
            <person name="Saus E."/>
            <person name="Pryszcz L.P."/>
            <person name="Cillingova A."/>
            <person name="Nosek J."/>
            <person name="Gabaldon T."/>
        </authorList>
    </citation>
    <scope>NUCLEOTIDE SEQUENCE [LARGE SCALE GENOMIC DNA]</scope>
    <source>
        <strain evidence="20 21">CBS 10753</strain>
    </source>
</reference>
<dbReference type="InterPro" id="IPR041796">
    <property type="entry name" value="Mre11_N"/>
</dbReference>
<evidence type="ECO:0000256" key="4">
    <source>
        <dbReference type="ARBA" id="ARBA00009028"/>
    </source>
</evidence>
<dbReference type="InterPro" id="IPR007281">
    <property type="entry name" value="Mre11_DNA-bd"/>
</dbReference>
<dbReference type="Pfam" id="PF00149">
    <property type="entry name" value="Metallophos"/>
    <property type="match status" value="1"/>
</dbReference>
<evidence type="ECO:0000256" key="7">
    <source>
        <dbReference type="ARBA" id="ARBA00022723"/>
    </source>
</evidence>
<organism evidence="20 21">
    <name type="scientific">[Candida] subhashii</name>
    <dbReference type="NCBI Taxonomy" id="561895"/>
    <lineage>
        <taxon>Eukaryota</taxon>
        <taxon>Fungi</taxon>
        <taxon>Dikarya</taxon>
        <taxon>Ascomycota</taxon>
        <taxon>Saccharomycotina</taxon>
        <taxon>Pichiomycetes</taxon>
        <taxon>Debaryomycetaceae</taxon>
        <taxon>Spathaspora</taxon>
    </lineage>
</organism>
<proteinExistence type="inferred from homology"/>
<dbReference type="FunFam" id="3.60.21.10:FF:000011">
    <property type="entry name" value="Double-strand break repair protein"/>
    <property type="match status" value="1"/>
</dbReference>
<dbReference type="GO" id="GO:0030870">
    <property type="term" value="C:Mre11 complex"/>
    <property type="evidence" value="ECO:0007669"/>
    <property type="project" value="InterPro"/>
</dbReference>
<dbReference type="GO" id="GO:0031573">
    <property type="term" value="P:mitotic intra-S DNA damage checkpoint signaling"/>
    <property type="evidence" value="ECO:0007669"/>
    <property type="project" value="TreeGrafter"/>
</dbReference>
<keyword evidence="6 16" id="KW-0540">Nuclease</keyword>
<protein>
    <recommendedName>
        <fullName evidence="16">Double-strand break repair protein</fullName>
    </recommendedName>
</protein>
<dbReference type="NCBIfam" id="TIGR00583">
    <property type="entry name" value="mre11"/>
    <property type="match status" value="1"/>
</dbReference>
<evidence type="ECO:0000256" key="5">
    <source>
        <dbReference type="ARBA" id="ARBA00022454"/>
    </source>
</evidence>
<keyword evidence="9 16" id="KW-0227">DNA damage</keyword>
<dbReference type="CDD" id="cd00840">
    <property type="entry name" value="MPP_Mre11_N"/>
    <property type="match status" value="1"/>
</dbReference>
<dbReference type="GO" id="GO:0008296">
    <property type="term" value="F:3'-5'-DNA exonuclease activity"/>
    <property type="evidence" value="ECO:0007669"/>
    <property type="project" value="InterPro"/>
</dbReference>
<evidence type="ECO:0000256" key="3">
    <source>
        <dbReference type="ARBA" id="ARBA00004286"/>
    </source>
</evidence>
<dbReference type="GO" id="GO:0097552">
    <property type="term" value="P:mitochondrial double-strand break repair via homologous recombination"/>
    <property type="evidence" value="ECO:0007669"/>
    <property type="project" value="TreeGrafter"/>
</dbReference>
<name>A0A8J5QEV8_9ASCO</name>
<dbReference type="GO" id="GO:0000724">
    <property type="term" value="P:double-strand break repair via homologous recombination"/>
    <property type="evidence" value="ECO:0007669"/>
    <property type="project" value="TreeGrafter"/>
</dbReference>
<gene>
    <name evidence="20" type="ORF">J8A68_001903</name>
</gene>
<keyword evidence="8 16" id="KW-0255">Endonuclease</keyword>
<dbReference type="PIRSF" id="PIRSF000882">
    <property type="entry name" value="DSB_repair_MRE11"/>
    <property type="match status" value="1"/>
</dbReference>
<dbReference type="GO" id="GO:0030145">
    <property type="term" value="F:manganese ion binding"/>
    <property type="evidence" value="ECO:0007669"/>
    <property type="project" value="InterPro"/>
</dbReference>
<dbReference type="GO" id="GO:0000014">
    <property type="term" value="F:single-stranded DNA endodeoxyribonuclease activity"/>
    <property type="evidence" value="ECO:0007669"/>
    <property type="project" value="TreeGrafter"/>
</dbReference>
<keyword evidence="14 16" id="KW-0539">Nucleus</keyword>
<evidence type="ECO:0000256" key="14">
    <source>
        <dbReference type="ARBA" id="ARBA00023242"/>
    </source>
</evidence>
<feature type="region of interest" description="Disordered" evidence="18">
    <location>
        <begin position="538"/>
        <end position="635"/>
    </location>
</feature>
<feature type="compositionally biased region" description="Acidic residues" evidence="18">
    <location>
        <begin position="596"/>
        <end position="613"/>
    </location>
</feature>
<dbReference type="GO" id="GO:0035861">
    <property type="term" value="C:site of double-strand break"/>
    <property type="evidence" value="ECO:0007669"/>
    <property type="project" value="TreeGrafter"/>
</dbReference>
<dbReference type="InterPro" id="IPR003701">
    <property type="entry name" value="Mre11"/>
</dbReference>
<dbReference type="GO" id="GO:0007095">
    <property type="term" value="P:mitotic G2 DNA damage checkpoint signaling"/>
    <property type="evidence" value="ECO:0007669"/>
    <property type="project" value="TreeGrafter"/>
</dbReference>
<evidence type="ECO:0000313" key="21">
    <source>
        <dbReference type="Proteomes" id="UP000694255"/>
    </source>
</evidence>
<evidence type="ECO:0000259" key="19">
    <source>
        <dbReference type="SMART" id="SM01347"/>
    </source>
</evidence>
<keyword evidence="13 16" id="KW-0464">Manganese</keyword>
<evidence type="ECO:0000256" key="1">
    <source>
        <dbReference type="ARBA" id="ARBA00001936"/>
    </source>
</evidence>
<evidence type="ECO:0000256" key="10">
    <source>
        <dbReference type="ARBA" id="ARBA00022801"/>
    </source>
</evidence>
<evidence type="ECO:0000256" key="13">
    <source>
        <dbReference type="ARBA" id="ARBA00023211"/>
    </source>
</evidence>
<dbReference type="PANTHER" id="PTHR10139:SF1">
    <property type="entry name" value="DOUBLE-STRAND BREAK REPAIR PROTEIN MRE11"/>
    <property type="match status" value="1"/>
</dbReference>
<evidence type="ECO:0000256" key="15">
    <source>
        <dbReference type="ARBA" id="ARBA00023254"/>
    </source>
</evidence>
<comment type="subcellular location">
    <subcellularLocation>
        <location evidence="3">Chromosome</location>
    </subcellularLocation>
    <subcellularLocation>
        <location evidence="2 16">Nucleus</location>
    </subcellularLocation>
</comment>
<sequence>MPLVESLPIGPDTIRILFTTDNHVGAYENDPIRGDDGWKTFHEITKIAKEQDVDMILQGGDLFHINKPTKKSMYHVMKSIRLNCFGDKPCELELLSDPGQCLNNGGFNNVNYEDPNLNISIPIFAISGNHDDSTGEGLLSAMDVLAVSGLVNHFGKIKDTENITISPILFQKGLTKLSLYGLDNLRDERLHRAFRDGIIKFQRPKIQLDEWFNLFTIHQNHAAHSLTSSIPENFLPKFLDFIVWGHEHECIPYPVHNPETGFDVLQAGSSIATSLSEGEIPEKKVFIINILGKDYSIEPIKLKTVRPFVLRSIELSRTNLIPGAASKSDVIAYLTEEVEKAIQIANQTYKENNPDMFDEEDDEEETEANNKNNIPLPLIRLKVEYSGGFEIENVRRFSNRFVGKIANANDVIQFYKKREKPAINIGKKVKFDKDLINESISNTKTTELQLQDIINDFMGQTQLALLPETGLHEAVKKFIDNDDKNSLNQYIEKEIKNETKMLLTIDIDEDEFHGNDENHTRNAFKQILQQIKQTDIVLPEVDDMEPQPAKKATKRKPAKNKDIILSDTSDNEILESSPRRSTPRRGAAAAKKSYAGEDDVDAYMLSSEDEYQEEQPKKTTTRRGGSSTRARGRRR</sequence>
<keyword evidence="5" id="KW-0158">Chromosome</keyword>
<dbReference type="SMART" id="SM01347">
    <property type="entry name" value="Mre11_DNA_bind"/>
    <property type="match status" value="1"/>
</dbReference>
<evidence type="ECO:0000256" key="8">
    <source>
        <dbReference type="ARBA" id="ARBA00022759"/>
    </source>
</evidence>
<dbReference type="InterPro" id="IPR004843">
    <property type="entry name" value="Calcineurin-like_PHP"/>
</dbReference>
<dbReference type="GO" id="GO:0000723">
    <property type="term" value="P:telomere maintenance"/>
    <property type="evidence" value="ECO:0007669"/>
    <property type="project" value="TreeGrafter"/>
</dbReference>
<keyword evidence="15 16" id="KW-0469">Meiosis</keyword>
<keyword evidence="7" id="KW-0479">Metal-binding</keyword>
<keyword evidence="11 16" id="KW-0269">Exonuclease</keyword>
<dbReference type="GeneID" id="73468704"/>
<evidence type="ECO:0000256" key="16">
    <source>
        <dbReference type="PIRNR" id="PIRNR000882"/>
    </source>
</evidence>
<accession>A0A8J5QEV8</accession>
<feature type="domain" description="Mre11 DNA-binding" evidence="19">
    <location>
        <begin position="295"/>
        <end position="478"/>
    </location>
</feature>
<dbReference type="GO" id="GO:0006303">
    <property type="term" value="P:double-strand break repair via nonhomologous end joining"/>
    <property type="evidence" value="ECO:0007669"/>
    <property type="project" value="TreeGrafter"/>
</dbReference>
<dbReference type="EMBL" id="JAGSYN010000072">
    <property type="protein sequence ID" value="KAG7664559.1"/>
    <property type="molecule type" value="Genomic_DNA"/>
</dbReference>
<comment type="function">
    <text evidence="16">Core component of the MRN complex, which plays a central role in double-strand break (DSB) repair, DNA recombination, maintenance of telomere integrity and meiosis. The MRN complex is involved in the repair of DNA double-strand breaks (DSBs) via homologous recombination (HR), an error-free mechanism which primarily occurs during S and G2 phases. The complex (1) mediates the end resection of damaged DNA, which generates proper single-stranded DNA, a key initial steps in HR, and is (2) required for the recruitment of other repair factors and efficient activation of ATM and ATR upon DNA damage. Within the MRN complex, MRE11 possesses both single-strand endonuclease activity and double-strand-specific 3'-5' exonuclease activity. MRE11 first endonucleolytically cleaves the 5' strand at DNA DSB ends to prevent non-homologous end joining (NHEJ) and licence HR. It then generates a single-stranded DNA gap via 3' to 5' exonucleolytic degradation, which is required for single-strand invasion and recombination.</text>
</comment>
<comment type="similarity">
    <text evidence="4 16 17">Belongs to the MRE11/RAD32 family.</text>
</comment>
<evidence type="ECO:0000313" key="20">
    <source>
        <dbReference type="EMBL" id="KAG7664559.1"/>
    </source>
</evidence>
<evidence type="ECO:0000256" key="17">
    <source>
        <dbReference type="RuleBase" id="RU003447"/>
    </source>
</evidence>
<dbReference type="Proteomes" id="UP000694255">
    <property type="component" value="Unassembled WGS sequence"/>
</dbReference>
<evidence type="ECO:0000256" key="12">
    <source>
        <dbReference type="ARBA" id="ARBA00023204"/>
    </source>
</evidence>
<dbReference type="RefSeq" id="XP_049264791.1">
    <property type="nucleotide sequence ID" value="XM_049405596.1"/>
</dbReference>
<keyword evidence="12 16" id="KW-0234">DNA repair</keyword>
<evidence type="ECO:0000256" key="11">
    <source>
        <dbReference type="ARBA" id="ARBA00022839"/>
    </source>
</evidence>
<evidence type="ECO:0000256" key="18">
    <source>
        <dbReference type="SAM" id="MobiDB-lite"/>
    </source>
</evidence>
<dbReference type="AlphaFoldDB" id="A0A8J5QEV8"/>
<evidence type="ECO:0000256" key="9">
    <source>
        <dbReference type="ARBA" id="ARBA00022763"/>
    </source>
</evidence>
<comment type="cofactor">
    <cofactor evidence="1 16">
        <name>Mn(2+)</name>
        <dbReference type="ChEBI" id="CHEBI:29035"/>
    </cofactor>
</comment>
<dbReference type="Pfam" id="PF04152">
    <property type="entry name" value="Mre11_DNA_bind"/>
    <property type="match status" value="1"/>
</dbReference>
<evidence type="ECO:0000256" key="6">
    <source>
        <dbReference type="ARBA" id="ARBA00022722"/>
    </source>
</evidence>